<dbReference type="Gene3D" id="3.10.20.370">
    <property type="match status" value="1"/>
</dbReference>
<proteinExistence type="inferred from homology"/>
<dbReference type="InterPro" id="IPR036397">
    <property type="entry name" value="RNaseH_sf"/>
</dbReference>
<dbReference type="InterPro" id="IPR012337">
    <property type="entry name" value="RNaseH-like_sf"/>
</dbReference>
<dbReference type="FunFam" id="1.10.340.70:FF:000001">
    <property type="entry name" value="Retrovirus-related Pol polyprotein from transposon gypsy-like Protein"/>
    <property type="match status" value="1"/>
</dbReference>
<dbReference type="InParanoid" id="H3AIW0"/>
<dbReference type="Gene3D" id="1.10.340.70">
    <property type="match status" value="1"/>
</dbReference>
<dbReference type="Proteomes" id="UP000008672">
    <property type="component" value="Unassembled WGS sequence"/>
</dbReference>
<sequence>PSQSPYALPIVVACKKDGSIWVCINYWQLNSKTVRDAFPLPHIEEALDAGKAKYFLTLDFTSGYWQVEMAEKDKPKTAFTTPMGLFKCNNAPATFQRLITCCLGDLNFVVLLIYLDDVIVFSSTFEEHLECLEMVFDCLRTHGLKLKPKKCHLLQEKVKCLGLVVSANGIATDPEKIHWKTPTNWKEVSQFWGFTGYYCQFMKNYFKVAALLFCLTAGSPKRGKGMRKKVAKPLPFLWIDECSQAFSTIKSKLITAPVLGYSDYSLPFILQTDASIEGLGAVLAQVQSGVERVIAYASRGLSHTEKRYPAHKLEFLALKWAVADKFQDYLLECHFTVLMDNNPLVYVKSTTQLDATSQRWIAKLAEFDFEVKYHPGRNNTSADGLSRMPMDEVRLPKEELRRHQEKDPVITWVLHYWKGNRAPSTHKKRQEDPLVCCLLRQWDKLSMEDVILYNTIRNSEGEVVKQMVLPDCLQKEAFLLLHTDMGHMGVDRTVELIQAQFYWANMYSIIKGWCDTCERCLHKVPAPHTIATLTSIHTVRPLELVCLDFLTLEWSKGGIKNALVVTDHYTRFAQVYPTPDQRATTIANVLWKRLICHYVIPERIHTDQGRNFESNLLQQLWKVMGISKSWTTPYHLQGNVTTERFNRTFMNMLGTLEPDQKLNWKEYIEPMTHAYNCTRHESIGFSTFLLMFGWHPRLPVDLALGLPHKEERVSEYEDYVQQFQDRLAKAYKRATD</sequence>
<dbReference type="SUPFAM" id="SSF53098">
    <property type="entry name" value="Ribonuclease H-like"/>
    <property type="match status" value="1"/>
</dbReference>
<dbReference type="AlphaFoldDB" id="H3AIW0"/>
<dbReference type="Gene3D" id="3.30.70.270">
    <property type="match status" value="2"/>
</dbReference>
<dbReference type="STRING" id="7897.ENSLACP00000009581"/>
<dbReference type="FunCoup" id="H3AIW0">
    <property type="interactions" value="75"/>
</dbReference>
<dbReference type="InterPro" id="IPR041577">
    <property type="entry name" value="RT_RNaseH_2"/>
</dbReference>
<dbReference type="Pfam" id="PF00078">
    <property type="entry name" value="RVT_1"/>
    <property type="match status" value="1"/>
</dbReference>
<evidence type="ECO:0000256" key="2">
    <source>
        <dbReference type="ARBA" id="ARBA00012180"/>
    </source>
</evidence>
<evidence type="ECO:0000313" key="6">
    <source>
        <dbReference type="Proteomes" id="UP000008672"/>
    </source>
</evidence>
<evidence type="ECO:0000313" key="5">
    <source>
        <dbReference type="Ensembl" id="ENSLACP00000009581.1"/>
    </source>
</evidence>
<dbReference type="CDD" id="cd01647">
    <property type="entry name" value="RT_LTR"/>
    <property type="match status" value="1"/>
</dbReference>
<reference evidence="6" key="1">
    <citation type="submission" date="2011-08" db="EMBL/GenBank/DDBJ databases">
        <title>The draft genome of Latimeria chalumnae.</title>
        <authorList>
            <person name="Di Palma F."/>
            <person name="Alfoldi J."/>
            <person name="Johnson J."/>
            <person name="Berlin A."/>
            <person name="Gnerre S."/>
            <person name="Jaffe D."/>
            <person name="MacCallum I."/>
            <person name="Young S."/>
            <person name="Walker B.J."/>
            <person name="Lander E."/>
            <person name="Lindblad-Toh K."/>
        </authorList>
    </citation>
    <scope>NUCLEOTIDE SEQUENCE [LARGE SCALE GENOMIC DNA]</scope>
    <source>
        <strain evidence="6">Wild caught</strain>
    </source>
</reference>
<dbReference type="PROSITE" id="PS50994">
    <property type="entry name" value="INTEGRASE"/>
    <property type="match status" value="1"/>
</dbReference>
<dbReference type="GO" id="GO:0003676">
    <property type="term" value="F:nucleic acid binding"/>
    <property type="evidence" value="ECO:0007669"/>
    <property type="project" value="InterPro"/>
</dbReference>
<dbReference type="EMBL" id="AFYH01199904">
    <property type="status" value="NOT_ANNOTATED_CDS"/>
    <property type="molecule type" value="Genomic_DNA"/>
</dbReference>
<dbReference type="InterPro" id="IPR041588">
    <property type="entry name" value="Integrase_H2C2"/>
</dbReference>
<comment type="similarity">
    <text evidence="1">Belongs to the beta type-B retroviral polymerase family. HERV class-II K(HML-2) pol subfamily.</text>
</comment>
<dbReference type="PANTHER" id="PTHR37984:SF15">
    <property type="entry name" value="INTEGRASE CATALYTIC DOMAIN-CONTAINING PROTEIN"/>
    <property type="match status" value="1"/>
</dbReference>
<dbReference type="CDD" id="cd09274">
    <property type="entry name" value="RNase_HI_RT_Ty3"/>
    <property type="match status" value="1"/>
</dbReference>
<evidence type="ECO:0000256" key="3">
    <source>
        <dbReference type="ARBA" id="ARBA00039658"/>
    </source>
</evidence>
<dbReference type="InterPro" id="IPR043502">
    <property type="entry name" value="DNA/RNA_pol_sf"/>
</dbReference>
<dbReference type="InterPro" id="IPR043128">
    <property type="entry name" value="Rev_trsase/Diguanyl_cyclase"/>
</dbReference>
<dbReference type="PANTHER" id="PTHR37984">
    <property type="entry name" value="PROTEIN CBG26694"/>
    <property type="match status" value="1"/>
</dbReference>
<dbReference type="Pfam" id="PF00665">
    <property type="entry name" value="rve"/>
    <property type="match status" value="1"/>
</dbReference>
<dbReference type="FunFam" id="3.30.420.10:FF:000032">
    <property type="entry name" value="Retrovirus-related Pol polyprotein from transposon 297-like Protein"/>
    <property type="match status" value="1"/>
</dbReference>
<dbReference type="Ensembl" id="ENSLACT00000009654.1">
    <property type="protein sequence ID" value="ENSLACP00000009581.1"/>
    <property type="gene ID" value="ENSLACG00000008450.1"/>
</dbReference>
<reference evidence="5" key="3">
    <citation type="submission" date="2025-09" db="UniProtKB">
        <authorList>
            <consortium name="Ensembl"/>
        </authorList>
    </citation>
    <scope>IDENTIFICATION</scope>
</reference>
<dbReference type="Gene3D" id="3.30.420.10">
    <property type="entry name" value="Ribonuclease H-like superfamily/Ribonuclease H"/>
    <property type="match status" value="1"/>
</dbReference>
<evidence type="ECO:0000259" key="4">
    <source>
        <dbReference type="PROSITE" id="PS50994"/>
    </source>
</evidence>
<dbReference type="GeneTree" id="ENSGT01100000263500"/>
<protein>
    <recommendedName>
        <fullName evidence="3">Gypsy retrotransposon integrase-like protein 1</fullName>
        <ecNumber evidence="2">3.1.26.4</ecNumber>
    </recommendedName>
</protein>
<dbReference type="GO" id="GO:0015074">
    <property type="term" value="P:DNA integration"/>
    <property type="evidence" value="ECO:0007669"/>
    <property type="project" value="InterPro"/>
</dbReference>
<dbReference type="Pfam" id="PF17919">
    <property type="entry name" value="RT_RNaseH_2"/>
    <property type="match status" value="1"/>
</dbReference>
<feature type="domain" description="Integrase catalytic" evidence="4">
    <location>
        <begin position="537"/>
        <end position="695"/>
    </location>
</feature>
<dbReference type="eggNOG" id="KOG0017">
    <property type="taxonomic scope" value="Eukaryota"/>
</dbReference>
<dbReference type="GO" id="GO:0004523">
    <property type="term" value="F:RNA-DNA hybrid ribonuclease activity"/>
    <property type="evidence" value="ECO:0007669"/>
    <property type="project" value="UniProtKB-EC"/>
</dbReference>
<dbReference type="InterPro" id="IPR050951">
    <property type="entry name" value="Retrovirus_Pol_polyprotein"/>
</dbReference>
<dbReference type="FunFam" id="3.10.20.370:FF:000001">
    <property type="entry name" value="Retrovirus-related Pol polyprotein from transposon 17.6-like protein"/>
    <property type="match status" value="1"/>
</dbReference>
<dbReference type="FunFam" id="3.30.70.270:FF:000003">
    <property type="entry name" value="Transposon Ty3-G Gag-Pol polyprotein"/>
    <property type="match status" value="1"/>
</dbReference>
<organism evidence="5 6">
    <name type="scientific">Latimeria chalumnae</name>
    <name type="common">Coelacanth</name>
    <dbReference type="NCBI Taxonomy" id="7897"/>
    <lineage>
        <taxon>Eukaryota</taxon>
        <taxon>Metazoa</taxon>
        <taxon>Chordata</taxon>
        <taxon>Craniata</taxon>
        <taxon>Vertebrata</taxon>
        <taxon>Euteleostomi</taxon>
        <taxon>Coelacanthiformes</taxon>
        <taxon>Coelacanthidae</taxon>
        <taxon>Latimeria</taxon>
    </lineage>
</organism>
<dbReference type="SUPFAM" id="SSF56672">
    <property type="entry name" value="DNA/RNA polymerases"/>
    <property type="match status" value="1"/>
</dbReference>
<dbReference type="Bgee" id="ENSLACG00000008450">
    <property type="expression patterns" value="Expressed in pharyngeal gill and 2 other cell types or tissues"/>
</dbReference>
<name>H3AIW0_LATCH</name>
<keyword evidence="6" id="KW-1185">Reference proteome</keyword>
<dbReference type="OMA" id="FLWIDEC"/>
<dbReference type="InterPro" id="IPR001584">
    <property type="entry name" value="Integrase_cat-core"/>
</dbReference>
<dbReference type="HOGENOM" id="CLU_000384_9_5_1"/>
<accession>H3AIW0</accession>
<reference evidence="5" key="2">
    <citation type="submission" date="2025-08" db="UniProtKB">
        <authorList>
            <consortium name="Ensembl"/>
        </authorList>
    </citation>
    <scope>IDENTIFICATION</scope>
</reference>
<evidence type="ECO:0000256" key="1">
    <source>
        <dbReference type="ARBA" id="ARBA00010879"/>
    </source>
</evidence>
<dbReference type="EC" id="3.1.26.4" evidence="2"/>
<dbReference type="Pfam" id="PF17921">
    <property type="entry name" value="Integrase_H2C2"/>
    <property type="match status" value="1"/>
</dbReference>
<dbReference type="InterPro" id="IPR000477">
    <property type="entry name" value="RT_dom"/>
</dbReference>